<name>A0A1G9UV59_9ACTN</name>
<gene>
    <name evidence="1" type="ORF">SAMN05216259_1019</name>
</gene>
<organism evidence="1 2">
    <name type="scientific">Actinacidiphila guanduensis</name>
    <dbReference type="NCBI Taxonomy" id="310781"/>
    <lineage>
        <taxon>Bacteria</taxon>
        <taxon>Bacillati</taxon>
        <taxon>Actinomycetota</taxon>
        <taxon>Actinomycetes</taxon>
        <taxon>Kitasatosporales</taxon>
        <taxon>Streptomycetaceae</taxon>
        <taxon>Actinacidiphila</taxon>
    </lineage>
</organism>
<keyword evidence="2" id="KW-1185">Reference proteome</keyword>
<sequence>MAEGQRSAADASWWYLLQIHLPAATQRFGRPADEPALVDFTAPASRREPIEGQAYDQMPTERVGTTPAWKVEEPVHFGTEHGPARIVHPRHLPCRTAHTAGRSEPALPPRWRVTRGRCATRMAVTVRSGTRVLLVTWGRGAAEGIIVTPATQAPAGPAASGQVCCG</sequence>
<accession>A0A1G9UV59</accession>
<evidence type="ECO:0000313" key="1">
    <source>
        <dbReference type="EMBL" id="SDM63831.1"/>
    </source>
</evidence>
<dbReference type="AlphaFoldDB" id="A0A1G9UV59"/>
<protein>
    <submittedName>
        <fullName evidence="1">Uncharacterized protein</fullName>
    </submittedName>
</protein>
<reference evidence="1 2" key="1">
    <citation type="submission" date="2016-10" db="EMBL/GenBank/DDBJ databases">
        <authorList>
            <person name="de Groot N.N."/>
        </authorList>
    </citation>
    <scope>NUCLEOTIDE SEQUENCE [LARGE SCALE GENOMIC DNA]</scope>
    <source>
        <strain evidence="1 2">CGMCC 4.2022</strain>
    </source>
</reference>
<evidence type="ECO:0000313" key="2">
    <source>
        <dbReference type="Proteomes" id="UP000199341"/>
    </source>
</evidence>
<dbReference type="Proteomes" id="UP000199341">
    <property type="component" value="Unassembled WGS sequence"/>
</dbReference>
<proteinExistence type="predicted"/>
<dbReference type="EMBL" id="FNIE01000001">
    <property type="protein sequence ID" value="SDM63831.1"/>
    <property type="molecule type" value="Genomic_DNA"/>
</dbReference>